<feature type="region of interest" description="Disordered" evidence="6">
    <location>
        <begin position="147"/>
        <end position="188"/>
    </location>
</feature>
<evidence type="ECO:0000256" key="4">
    <source>
        <dbReference type="ARBA" id="ARBA00023212"/>
    </source>
</evidence>
<feature type="compositionally biased region" description="Polar residues" evidence="6">
    <location>
        <begin position="476"/>
        <end position="486"/>
    </location>
</feature>
<dbReference type="GO" id="GO:0005885">
    <property type="term" value="C:Arp2/3 protein complex"/>
    <property type="evidence" value="ECO:0007669"/>
    <property type="project" value="InterPro"/>
</dbReference>
<keyword evidence="4 5" id="KW-0206">Cytoskeleton</keyword>
<dbReference type="Gene3D" id="1.25.40.190">
    <property type="entry name" value="Actin-related protein 2/3 complex subunit 5"/>
    <property type="match status" value="1"/>
</dbReference>
<dbReference type="PANTHER" id="PTHR12644">
    <property type="entry name" value="ARP2/3 COMPLEX 16 KD SUBUNIT P16-ARC"/>
    <property type="match status" value="1"/>
</dbReference>
<feature type="region of interest" description="Disordered" evidence="6">
    <location>
        <begin position="470"/>
        <end position="494"/>
    </location>
</feature>
<dbReference type="Pfam" id="PF04699">
    <property type="entry name" value="P16-Arc"/>
    <property type="match status" value="1"/>
</dbReference>
<dbReference type="EMBL" id="LCWV01000004">
    <property type="protein sequence ID" value="PWI73866.1"/>
    <property type="molecule type" value="Genomic_DNA"/>
</dbReference>
<evidence type="ECO:0000256" key="5">
    <source>
        <dbReference type="RuleBase" id="RU004301"/>
    </source>
</evidence>
<name>A0A2U3EH73_PURLI</name>
<comment type="caution">
    <text evidence="7">The sequence shown here is derived from an EMBL/GenBank/DDBJ whole genome shotgun (WGS) entry which is preliminary data.</text>
</comment>
<proteinExistence type="inferred from homology"/>
<evidence type="ECO:0000256" key="1">
    <source>
        <dbReference type="ARBA" id="ARBA00004245"/>
    </source>
</evidence>
<dbReference type="InterPro" id="IPR006789">
    <property type="entry name" value="ARPC5"/>
</dbReference>
<sequence length="533" mass="56432">MDEPGRMTPVRLFLLPRAQAFSKAWGAEWSALALTLDVPEAYEELDGGPTAPLIGLCPVLADGMLGRSSIVKCPDAGHLVRCWRPNLPRYRAQSMQYSTYNYPWLRLPANVFATALTSRLCGSRPINHAACHIASARPHHIVAVRRRDESGHGAEPSSRNPVTPDKSSGRTPLPPPPRWESLPHGLPGCRGSHPPASIPCSATTFVNFKNFPIPAKPSPALFFCGGLGRDAVPSVRSKRGGRVAGAGVLNAVSGLLEGFTKEQLLVVLGSAAPLACGPALPGGAGWRVGGPAGTLEKPPLASPTTRTGIALARRTFHPAEPPGKPAPRTVTMSIIQQHTSASLSDAWRTINIDALTEDSSVNFDTSTLHPPQPEISEAEVRQLAGQVRQLLRGGDAEGALRGCLETPVYNGTDGAKEAHLQTIIEVLQSIKASDMSPLLRGIYESPGGSESLDVLMKYIYKGMAMGSNGGAGRTPSKVTPQSTGGFSQIGARPGVSNEPATAAMSVLLSWHEKLVDVAGLGCIGRTMTDWRRV</sequence>
<evidence type="ECO:0000256" key="6">
    <source>
        <dbReference type="SAM" id="MobiDB-lite"/>
    </source>
</evidence>
<gene>
    <name evidence="7" type="ORF">PCL_09142</name>
</gene>
<evidence type="ECO:0000313" key="8">
    <source>
        <dbReference type="Proteomes" id="UP000245956"/>
    </source>
</evidence>
<organism evidence="7 8">
    <name type="scientific">Purpureocillium lilacinum</name>
    <name type="common">Paecilomyces lilacinus</name>
    <dbReference type="NCBI Taxonomy" id="33203"/>
    <lineage>
        <taxon>Eukaryota</taxon>
        <taxon>Fungi</taxon>
        <taxon>Dikarya</taxon>
        <taxon>Ascomycota</taxon>
        <taxon>Pezizomycotina</taxon>
        <taxon>Sordariomycetes</taxon>
        <taxon>Hypocreomycetidae</taxon>
        <taxon>Hypocreales</taxon>
        <taxon>Ophiocordycipitaceae</taxon>
        <taxon>Purpureocillium</taxon>
    </lineage>
</organism>
<dbReference type="AlphaFoldDB" id="A0A2U3EH73"/>
<reference evidence="7 8" key="1">
    <citation type="journal article" date="2016" name="Front. Microbiol.">
        <title>Genome and transcriptome sequences reveal the specific parasitism of the nematophagous Purpureocillium lilacinum 36-1.</title>
        <authorList>
            <person name="Xie J."/>
            <person name="Li S."/>
            <person name="Mo C."/>
            <person name="Xiao X."/>
            <person name="Peng D."/>
            <person name="Wang G."/>
            <person name="Xiao Y."/>
        </authorList>
    </citation>
    <scope>NUCLEOTIDE SEQUENCE [LARGE SCALE GENOMIC DNA]</scope>
    <source>
        <strain evidence="7 8">36-1</strain>
    </source>
</reference>
<accession>A0A2U3EH73</accession>
<dbReference type="InterPro" id="IPR036743">
    <property type="entry name" value="ARPC5_sf"/>
</dbReference>
<evidence type="ECO:0000256" key="2">
    <source>
        <dbReference type="ARBA" id="ARBA00006084"/>
    </source>
</evidence>
<feature type="compositionally biased region" description="Polar residues" evidence="6">
    <location>
        <begin position="157"/>
        <end position="170"/>
    </location>
</feature>
<dbReference type="GO" id="GO:0030833">
    <property type="term" value="P:regulation of actin filament polymerization"/>
    <property type="evidence" value="ECO:0007669"/>
    <property type="project" value="InterPro"/>
</dbReference>
<comment type="function">
    <text evidence="5">Functions as component of the Arp2/3 complex which is involved in regulation of actin polymerization and together with an activating nucleation-promoting factor (NPF) mediates the formation of branched actin networks. Arp2/3 complex plays a critical role in the control of cell morphogenesis via the modulation of cell polarity development.</text>
</comment>
<dbReference type="Proteomes" id="UP000245956">
    <property type="component" value="Unassembled WGS sequence"/>
</dbReference>
<evidence type="ECO:0000256" key="3">
    <source>
        <dbReference type="ARBA" id="ARBA00022490"/>
    </source>
</evidence>
<keyword evidence="3" id="KW-0963">Cytoplasm</keyword>
<evidence type="ECO:0000313" key="7">
    <source>
        <dbReference type="EMBL" id="PWI73866.1"/>
    </source>
</evidence>
<protein>
    <recommendedName>
        <fullName evidence="5">Actin-related protein 2/3 complex subunit 5</fullName>
    </recommendedName>
</protein>
<comment type="subcellular location">
    <subcellularLocation>
        <location evidence="1">Cytoplasm</location>
        <location evidence="1">Cytoskeleton</location>
    </subcellularLocation>
</comment>
<comment type="similarity">
    <text evidence="2 5">Belongs to the ARPC5 family.</text>
</comment>
<dbReference type="SUPFAM" id="SSF69103">
    <property type="entry name" value="Arp2/3 complex 16 kDa subunit ARPC5"/>
    <property type="match status" value="1"/>
</dbReference>
<dbReference type="GO" id="GO:0034314">
    <property type="term" value="P:Arp2/3 complex-mediated actin nucleation"/>
    <property type="evidence" value="ECO:0007669"/>
    <property type="project" value="InterPro"/>
</dbReference>